<protein>
    <submittedName>
        <fullName evidence="1">Uncharacterized protein</fullName>
    </submittedName>
</protein>
<name>A0AA35SK47_GEOBA</name>
<dbReference type="EMBL" id="CASHTH010002488">
    <property type="protein sequence ID" value="CAI8030633.1"/>
    <property type="molecule type" value="Genomic_DNA"/>
</dbReference>
<reference evidence="1" key="1">
    <citation type="submission" date="2023-03" db="EMBL/GenBank/DDBJ databases">
        <authorList>
            <person name="Steffen K."/>
            <person name="Cardenas P."/>
        </authorList>
    </citation>
    <scope>NUCLEOTIDE SEQUENCE</scope>
</reference>
<proteinExistence type="predicted"/>
<dbReference type="AlphaFoldDB" id="A0AA35SK47"/>
<sequence length="57" mass="6051">MPSSPSSAGHLFQQAIQGSQLRIIDNCGHSPAVEKRSEFVAAITGFLSSLAPPRRSN</sequence>
<comment type="caution">
    <text evidence="1">The sequence shown here is derived from an EMBL/GenBank/DDBJ whole genome shotgun (WGS) entry which is preliminary data.</text>
</comment>
<dbReference type="InterPro" id="IPR029058">
    <property type="entry name" value="AB_hydrolase_fold"/>
</dbReference>
<evidence type="ECO:0000313" key="1">
    <source>
        <dbReference type="EMBL" id="CAI8030633.1"/>
    </source>
</evidence>
<gene>
    <name evidence="1" type="ORF">GBAR_LOCUS17362</name>
</gene>
<accession>A0AA35SK47</accession>
<organism evidence="1 2">
    <name type="scientific">Geodia barretti</name>
    <name type="common">Barrett's horny sponge</name>
    <dbReference type="NCBI Taxonomy" id="519541"/>
    <lineage>
        <taxon>Eukaryota</taxon>
        <taxon>Metazoa</taxon>
        <taxon>Porifera</taxon>
        <taxon>Demospongiae</taxon>
        <taxon>Heteroscleromorpha</taxon>
        <taxon>Tetractinellida</taxon>
        <taxon>Astrophorina</taxon>
        <taxon>Geodiidae</taxon>
        <taxon>Geodia</taxon>
    </lineage>
</organism>
<keyword evidence="2" id="KW-1185">Reference proteome</keyword>
<evidence type="ECO:0000313" key="2">
    <source>
        <dbReference type="Proteomes" id="UP001174909"/>
    </source>
</evidence>
<dbReference type="SUPFAM" id="SSF53474">
    <property type="entry name" value="alpha/beta-Hydrolases"/>
    <property type="match status" value="1"/>
</dbReference>
<dbReference type="Proteomes" id="UP001174909">
    <property type="component" value="Unassembled WGS sequence"/>
</dbReference>
<dbReference type="Gene3D" id="3.40.50.1820">
    <property type="entry name" value="alpha/beta hydrolase"/>
    <property type="match status" value="1"/>
</dbReference>